<comment type="caution">
    <text evidence="1">The sequence shown here is derived from an EMBL/GenBank/DDBJ whole genome shotgun (WGS) entry which is preliminary data.</text>
</comment>
<organism evidence="1 2">
    <name type="scientific">Artemia franciscana</name>
    <name type="common">Brine shrimp</name>
    <name type="synonym">Artemia sanfranciscana</name>
    <dbReference type="NCBI Taxonomy" id="6661"/>
    <lineage>
        <taxon>Eukaryota</taxon>
        <taxon>Metazoa</taxon>
        <taxon>Ecdysozoa</taxon>
        <taxon>Arthropoda</taxon>
        <taxon>Crustacea</taxon>
        <taxon>Branchiopoda</taxon>
        <taxon>Anostraca</taxon>
        <taxon>Artemiidae</taxon>
        <taxon>Artemia</taxon>
    </lineage>
</organism>
<reference evidence="1" key="1">
    <citation type="submission" date="2023-07" db="EMBL/GenBank/DDBJ databases">
        <title>Chromosome-level genome assembly of Artemia franciscana.</title>
        <authorList>
            <person name="Jo E."/>
        </authorList>
    </citation>
    <scope>NUCLEOTIDE SEQUENCE</scope>
    <source>
        <tissue evidence="1">Whole body</tissue>
    </source>
</reference>
<keyword evidence="2" id="KW-1185">Reference proteome</keyword>
<accession>A0AA88HKH0</accession>
<name>A0AA88HKH0_ARTSF</name>
<proteinExistence type="predicted"/>
<dbReference type="Proteomes" id="UP001187531">
    <property type="component" value="Unassembled WGS sequence"/>
</dbReference>
<sequence>MLIETENILSADTSINRVTERPKVTDNVSDMVRSFDLCDEKKINLPQYLIFELDQLPCVIRRVPDGTSKSDLCDLANNCLNS</sequence>
<gene>
    <name evidence="1" type="ORF">QYM36_010875</name>
</gene>
<evidence type="ECO:0000313" key="2">
    <source>
        <dbReference type="Proteomes" id="UP001187531"/>
    </source>
</evidence>
<evidence type="ECO:0000313" key="1">
    <source>
        <dbReference type="EMBL" id="KAK2711994.1"/>
    </source>
</evidence>
<dbReference type="EMBL" id="JAVRJZ010000015">
    <property type="protein sequence ID" value="KAK2711994.1"/>
    <property type="molecule type" value="Genomic_DNA"/>
</dbReference>
<protein>
    <submittedName>
        <fullName evidence="1">Uncharacterized protein</fullName>
    </submittedName>
</protein>
<dbReference type="AlphaFoldDB" id="A0AA88HKH0"/>